<comment type="subunit">
    <text evidence="2">Monomer. Interacts with PqqE.</text>
</comment>
<proteinExistence type="predicted"/>
<gene>
    <name evidence="4" type="primary">pqqD</name>
    <name evidence="4" type="ORF">N8I84_31450</name>
</gene>
<evidence type="ECO:0000256" key="2">
    <source>
        <dbReference type="ARBA" id="ARBA00011741"/>
    </source>
</evidence>
<evidence type="ECO:0000313" key="4">
    <source>
        <dbReference type="EMBL" id="UXY22721.1"/>
    </source>
</evidence>
<keyword evidence="3" id="KW-0884">PQQ biosynthesis</keyword>
<dbReference type="RefSeq" id="WP_263232789.1">
    <property type="nucleotide sequence ID" value="NZ_CP106793.1"/>
</dbReference>
<protein>
    <submittedName>
        <fullName evidence="4">Pyrroloquinoline quinone biosynthesis peptide chaperone PqqD</fullName>
    </submittedName>
</protein>
<dbReference type="Proteomes" id="UP001061298">
    <property type="component" value="Chromosome"/>
</dbReference>
<sequence>MPSNGPVRTVGDTDRPRLAPHVRLAYDPARGRHVLLAPEAVSVLNGTGAAILDLCDGERTVTQIVAELSGRYAHVAGDEVRLFLARLAARRCVEVGDG</sequence>
<dbReference type="Pfam" id="PF05402">
    <property type="entry name" value="PqqD"/>
    <property type="match status" value="1"/>
</dbReference>
<organism evidence="4 5">
    <name type="scientific">Streptomyces cynarae</name>
    <dbReference type="NCBI Taxonomy" id="2981134"/>
    <lineage>
        <taxon>Bacteria</taxon>
        <taxon>Bacillati</taxon>
        <taxon>Actinomycetota</taxon>
        <taxon>Actinomycetes</taxon>
        <taxon>Kitasatosporales</taxon>
        <taxon>Streptomycetaceae</taxon>
        <taxon>Streptomyces</taxon>
    </lineage>
</organism>
<dbReference type="InterPro" id="IPR008792">
    <property type="entry name" value="PQQD"/>
</dbReference>
<evidence type="ECO:0000313" key="5">
    <source>
        <dbReference type="Proteomes" id="UP001061298"/>
    </source>
</evidence>
<evidence type="ECO:0000256" key="1">
    <source>
        <dbReference type="ARBA" id="ARBA00004886"/>
    </source>
</evidence>
<keyword evidence="5" id="KW-1185">Reference proteome</keyword>
<dbReference type="InterPro" id="IPR022479">
    <property type="entry name" value="PqqD_bac"/>
</dbReference>
<dbReference type="Gene3D" id="1.10.10.1150">
    <property type="entry name" value="Coenzyme PQQ synthesis protein D (PqqD)"/>
    <property type="match status" value="1"/>
</dbReference>
<evidence type="ECO:0000256" key="3">
    <source>
        <dbReference type="ARBA" id="ARBA00022905"/>
    </source>
</evidence>
<dbReference type="NCBIfam" id="TIGR03859">
    <property type="entry name" value="PQQ_PqqD"/>
    <property type="match status" value="1"/>
</dbReference>
<dbReference type="InterPro" id="IPR041881">
    <property type="entry name" value="PqqD_sf"/>
</dbReference>
<name>A0ABY6EAA8_9ACTN</name>
<accession>A0ABY6EAA8</accession>
<dbReference type="EMBL" id="CP106793">
    <property type="protein sequence ID" value="UXY22721.1"/>
    <property type="molecule type" value="Genomic_DNA"/>
</dbReference>
<reference evidence="4" key="1">
    <citation type="submission" date="2022-10" db="EMBL/GenBank/DDBJ databases">
        <authorList>
            <person name="Mo P."/>
        </authorList>
    </citation>
    <scope>NUCLEOTIDE SEQUENCE</scope>
    <source>
        <strain evidence="4">HUAS 13-4</strain>
    </source>
</reference>
<comment type="pathway">
    <text evidence="1">Cofactor biosynthesis; pyrroloquinoline quinone biosynthesis.</text>
</comment>